<keyword evidence="2" id="KW-1185">Reference proteome</keyword>
<comment type="caution">
    <text evidence="1">The sequence shown here is derived from an EMBL/GenBank/DDBJ whole genome shotgun (WGS) entry which is preliminary data.</text>
</comment>
<dbReference type="EMBL" id="JAHLJV010000002">
    <property type="protein sequence ID" value="KAK1599308.1"/>
    <property type="molecule type" value="Genomic_DNA"/>
</dbReference>
<reference evidence="1" key="1">
    <citation type="submission" date="2021-06" db="EMBL/GenBank/DDBJ databases">
        <title>Comparative genomics, transcriptomics and evolutionary studies reveal genomic signatures of adaptation to plant cell wall in hemibiotrophic fungi.</title>
        <authorList>
            <consortium name="DOE Joint Genome Institute"/>
            <person name="Baroncelli R."/>
            <person name="Diaz J.F."/>
            <person name="Benocci T."/>
            <person name="Peng M."/>
            <person name="Battaglia E."/>
            <person name="Haridas S."/>
            <person name="Andreopoulos W."/>
            <person name="Labutti K."/>
            <person name="Pangilinan J."/>
            <person name="Floch G.L."/>
            <person name="Makela M.R."/>
            <person name="Henrissat B."/>
            <person name="Grigoriev I.V."/>
            <person name="Crouch J.A."/>
            <person name="De Vries R.P."/>
            <person name="Sukno S.A."/>
            <person name="Thon M.R."/>
        </authorList>
    </citation>
    <scope>NUCLEOTIDE SEQUENCE</scope>
    <source>
        <strain evidence="1">CBS 125086</strain>
    </source>
</reference>
<name>A0AAD8QDH0_9PEZI</name>
<organism evidence="1 2">
    <name type="scientific">Colletotrichum navitas</name>
    <dbReference type="NCBI Taxonomy" id="681940"/>
    <lineage>
        <taxon>Eukaryota</taxon>
        <taxon>Fungi</taxon>
        <taxon>Dikarya</taxon>
        <taxon>Ascomycota</taxon>
        <taxon>Pezizomycotina</taxon>
        <taxon>Sordariomycetes</taxon>
        <taxon>Hypocreomycetidae</taxon>
        <taxon>Glomerellales</taxon>
        <taxon>Glomerellaceae</taxon>
        <taxon>Colletotrichum</taxon>
        <taxon>Colletotrichum graminicola species complex</taxon>
    </lineage>
</organism>
<dbReference type="GeneID" id="85440697"/>
<dbReference type="AlphaFoldDB" id="A0AAD8QDH0"/>
<evidence type="ECO:0000313" key="1">
    <source>
        <dbReference type="EMBL" id="KAK1599308.1"/>
    </source>
</evidence>
<proteinExistence type="predicted"/>
<evidence type="ECO:0000313" key="2">
    <source>
        <dbReference type="Proteomes" id="UP001230504"/>
    </source>
</evidence>
<gene>
    <name evidence="1" type="ORF">LY79DRAFT_534733</name>
</gene>
<protein>
    <submittedName>
        <fullName evidence="1">Uncharacterized protein</fullName>
    </submittedName>
</protein>
<sequence length="100" mass="11184">MSVAMCLLAYHTRRSFISTTGGWRFVIMASFLRPKPSKRGWLKCQPKLSHSLSCNVSVSCHSHPSTEAPLRWLLTNSATVFSVVCQPEKSSTASSHRYLL</sequence>
<accession>A0AAD8QDH0</accession>
<dbReference type="Proteomes" id="UP001230504">
    <property type="component" value="Unassembled WGS sequence"/>
</dbReference>
<dbReference type="RefSeq" id="XP_060419897.1">
    <property type="nucleotide sequence ID" value="XM_060556457.1"/>
</dbReference>